<feature type="compositionally biased region" description="Acidic residues" evidence="1">
    <location>
        <begin position="131"/>
        <end position="143"/>
    </location>
</feature>
<dbReference type="InterPro" id="IPR036365">
    <property type="entry name" value="PGBD-like_sf"/>
</dbReference>
<dbReference type="SUPFAM" id="SSF47090">
    <property type="entry name" value="PGBD-like"/>
    <property type="match status" value="1"/>
</dbReference>
<evidence type="ECO:0000313" key="5">
    <source>
        <dbReference type="Proteomes" id="UP001596055"/>
    </source>
</evidence>
<dbReference type="EMBL" id="JBHSNL010000004">
    <property type="protein sequence ID" value="MFC5545763.1"/>
    <property type="molecule type" value="Genomic_DNA"/>
</dbReference>
<dbReference type="Proteomes" id="UP001596055">
    <property type="component" value="Unassembled WGS sequence"/>
</dbReference>
<keyword evidence="2" id="KW-0732">Signal</keyword>
<keyword evidence="5" id="KW-1185">Reference proteome</keyword>
<feature type="domain" description="Peptidoglycan binding-like" evidence="3">
    <location>
        <begin position="35"/>
        <end position="89"/>
    </location>
</feature>
<evidence type="ECO:0000313" key="4">
    <source>
        <dbReference type="EMBL" id="MFC5545763.1"/>
    </source>
</evidence>
<evidence type="ECO:0000256" key="1">
    <source>
        <dbReference type="SAM" id="MobiDB-lite"/>
    </source>
</evidence>
<dbReference type="InterPro" id="IPR002477">
    <property type="entry name" value="Peptidoglycan-bd-like"/>
</dbReference>
<feature type="chain" id="PRO_5046006901" evidence="2">
    <location>
        <begin position="35"/>
        <end position="143"/>
    </location>
</feature>
<dbReference type="InterPro" id="IPR036366">
    <property type="entry name" value="PGBDSf"/>
</dbReference>
<reference evidence="5" key="1">
    <citation type="journal article" date="2019" name="Int. J. Syst. Evol. Microbiol.">
        <title>The Global Catalogue of Microorganisms (GCM) 10K type strain sequencing project: providing services to taxonomists for standard genome sequencing and annotation.</title>
        <authorList>
            <consortium name="The Broad Institute Genomics Platform"/>
            <consortium name="The Broad Institute Genome Sequencing Center for Infectious Disease"/>
            <person name="Wu L."/>
            <person name="Ma J."/>
        </authorList>
    </citation>
    <scope>NUCLEOTIDE SEQUENCE [LARGE SCALE GENOMIC DNA]</scope>
    <source>
        <strain evidence="5">CGMCC 4.1799</strain>
    </source>
</reference>
<accession>A0ABW0RMG1</accession>
<dbReference type="Pfam" id="PF01471">
    <property type="entry name" value="PG_binding_1"/>
    <property type="match status" value="1"/>
</dbReference>
<proteinExistence type="predicted"/>
<dbReference type="RefSeq" id="WP_248160345.1">
    <property type="nucleotide sequence ID" value="NZ_JAKZAJ010000005.1"/>
</dbReference>
<evidence type="ECO:0000256" key="2">
    <source>
        <dbReference type="SAM" id="SignalP"/>
    </source>
</evidence>
<feature type="region of interest" description="Disordered" evidence="1">
    <location>
        <begin position="101"/>
        <end position="143"/>
    </location>
</feature>
<comment type="caution">
    <text evidence="4">The sequence shown here is derived from an EMBL/GenBank/DDBJ whole genome shotgun (WGS) entry which is preliminary data.</text>
</comment>
<protein>
    <submittedName>
        <fullName evidence="4">Peptidoglycan-binding domain-containing protein</fullName>
    </submittedName>
</protein>
<name>A0ABW0RMG1_9GAMM</name>
<feature type="signal peptide" evidence="2">
    <location>
        <begin position="1"/>
        <end position="34"/>
    </location>
</feature>
<dbReference type="Gene3D" id="1.10.101.10">
    <property type="entry name" value="PGBD-like superfamily/PGBD"/>
    <property type="match status" value="1"/>
</dbReference>
<evidence type="ECO:0000259" key="3">
    <source>
        <dbReference type="Pfam" id="PF01471"/>
    </source>
</evidence>
<feature type="compositionally biased region" description="Basic and acidic residues" evidence="1">
    <location>
        <begin position="108"/>
        <end position="130"/>
    </location>
</feature>
<sequence length="143" mass="14831">MQVSTMKNPTRNLGRLLAAAGAAALLGLAPLAQANETVALKNALYGAGYDISNVSPDMDDATRSALTSFQKDHGLQATGILDDETKKALGMISMKVAAAAPAKASAKTAEKADKAAAKADQPAEAKKEDKTIEEDDDGGWSLW</sequence>
<organism evidence="4 5">
    <name type="scientific">Marinobacter koreensis</name>
    <dbReference type="NCBI Taxonomy" id="335974"/>
    <lineage>
        <taxon>Bacteria</taxon>
        <taxon>Pseudomonadati</taxon>
        <taxon>Pseudomonadota</taxon>
        <taxon>Gammaproteobacteria</taxon>
        <taxon>Pseudomonadales</taxon>
        <taxon>Marinobacteraceae</taxon>
        <taxon>Marinobacter</taxon>
    </lineage>
</organism>
<gene>
    <name evidence="4" type="ORF">ACFPQA_11910</name>
</gene>